<dbReference type="EMBL" id="BKCJ011801307">
    <property type="protein sequence ID" value="GFD54011.1"/>
    <property type="molecule type" value="Genomic_DNA"/>
</dbReference>
<sequence>AACPVLGRSDHCSDEPDPDKMLPASARQHLFDLPHAIPAQCVVQQIGIAQRRNGKGHPQSAAVRGDEAHERRNNGAAHDGHYQIRRALLSKRS</sequence>
<organism evidence="2">
    <name type="scientific">Tanacetum cinerariifolium</name>
    <name type="common">Dalmatian daisy</name>
    <name type="synonym">Chrysanthemum cinerariifolium</name>
    <dbReference type="NCBI Taxonomy" id="118510"/>
    <lineage>
        <taxon>Eukaryota</taxon>
        <taxon>Viridiplantae</taxon>
        <taxon>Streptophyta</taxon>
        <taxon>Embryophyta</taxon>
        <taxon>Tracheophyta</taxon>
        <taxon>Spermatophyta</taxon>
        <taxon>Magnoliopsida</taxon>
        <taxon>eudicotyledons</taxon>
        <taxon>Gunneridae</taxon>
        <taxon>Pentapetalae</taxon>
        <taxon>asterids</taxon>
        <taxon>campanulids</taxon>
        <taxon>Asterales</taxon>
        <taxon>Asteraceae</taxon>
        <taxon>Asteroideae</taxon>
        <taxon>Anthemideae</taxon>
        <taxon>Anthemidinae</taxon>
        <taxon>Tanacetum</taxon>
    </lineage>
</organism>
<proteinExistence type="predicted"/>
<feature type="region of interest" description="Disordered" evidence="1">
    <location>
        <begin position="1"/>
        <end position="21"/>
    </location>
</feature>
<feature type="compositionally biased region" description="Basic and acidic residues" evidence="1">
    <location>
        <begin position="64"/>
        <end position="82"/>
    </location>
</feature>
<gene>
    <name evidence="2" type="ORF">Tci_925980</name>
</gene>
<feature type="region of interest" description="Disordered" evidence="1">
    <location>
        <begin position="50"/>
        <end position="83"/>
    </location>
</feature>
<feature type="compositionally biased region" description="Basic and acidic residues" evidence="1">
    <location>
        <begin position="8"/>
        <end position="20"/>
    </location>
</feature>
<dbReference type="AlphaFoldDB" id="A0A699XB18"/>
<protein>
    <submittedName>
        <fullName evidence="2">Uncharacterized protein</fullName>
    </submittedName>
</protein>
<feature type="non-terminal residue" evidence="2">
    <location>
        <position position="1"/>
    </location>
</feature>
<evidence type="ECO:0000256" key="1">
    <source>
        <dbReference type="SAM" id="MobiDB-lite"/>
    </source>
</evidence>
<evidence type="ECO:0000313" key="2">
    <source>
        <dbReference type="EMBL" id="GFD54011.1"/>
    </source>
</evidence>
<accession>A0A699XB18</accession>
<reference evidence="2" key="1">
    <citation type="journal article" date="2019" name="Sci. Rep.">
        <title>Draft genome of Tanacetum cinerariifolium, the natural source of mosquito coil.</title>
        <authorList>
            <person name="Yamashiro T."/>
            <person name="Shiraishi A."/>
            <person name="Satake H."/>
            <person name="Nakayama K."/>
        </authorList>
    </citation>
    <scope>NUCLEOTIDE SEQUENCE</scope>
</reference>
<name>A0A699XB18_TANCI</name>
<comment type="caution">
    <text evidence="2">The sequence shown here is derived from an EMBL/GenBank/DDBJ whole genome shotgun (WGS) entry which is preliminary data.</text>
</comment>